<evidence type="ECO:0000313" key="12">
    <source>
        <dbReference type="Proteomes" id="UP001286174"/>
    </source>
</evidence>
<feature type="transmembrane region" description="Helical" evidence="10">
    <location>
        <begin position="229"/>
        <end position="249"/>
    </location>
</feature>
<evidence type="ECO:0000256" key="4">
    <source>
        <dbReference type="ARBA" id="ARBA00022679"/>
    </source>
</evidence>
<dbReference type="GO" id="GO:0005886">
    <property type="term" value="C:plasma membrane"/>
    <property type="evidence" value="ECO:0007669"/>
    <property type="project" value="UniProtKB-SubCell"/>
</dbReference>
<dbReference type="InterPro" id="IPR051085">
    <property type="entry name" value="MB_O-acyltransferase"/>
</dbReference>
<dbReference type="PANTHER" id="PTHR13285:SF23">
    <property type="entry name" value="TEICHOIC ACID D-ALANYLTRANSFERASE"/>
    <property type="match status" value="1"/>
</dbReference>
<keyword evidence="12" id="KW-1185">Reference proteome</keyword>
<dbReference type="EMBL" id="JALBUR010000009">
    <property type="protein sequence ID" value="MDX8419470.1"/>
    <property type="molecule type" value="Genomic_DNA"/>
</dbReference>
<evidence type="ECO:0000256" key="2">
    <source>
        <dbReference type="ARBA" id="ARBA00010323"/>
    </source>
</evidence>
<dbReference type="Pfam" id="PF03062">
    <property type="entry name" value="MBOAT"/>
    <property type="match status" value="1"/>
</dbReference>
<dbReference type="AlphaFoldDB" id="A0AB35U3P9"/>
<comment type="caution">
    <text evidence="11">The sequence shown here is derived from an EMBL/GenBank/DDBJ whole genome shotgun (WGS) entry which is preliminary data.</text>
</comment>
<comment type="similarity">
    <text evidence="2 9">Belongs to the membrane-bound acyltransferase family.</text>
</comment>
<evidence type="ECO:0000256" key="10">
    <source>
        <dbReference type="SAM" id="Phobius"/>
    </source>
</evidence>
<reference evidence="11 12" key="1">
    <citation type="submission" date="2022-03" db="EMBL/GenBank/DDBJ databases">
        <title>Novel taxa within the pig intestine.</title>
        <authorList>
            <person name="Wylensek D."/>
            <person name="Bishof K."/>
            <person name="Afrizal A."/>
            <person name="Clavel T."/>
        </authorList>
    </citation>
    <scope>NUCLEOTIDE SEQUENCE [LARGE SCALE GENOMIC DNA]</scope>
    <source>
        <strain evidence="11 12">CLA-KB-P133</strain>
    </source>
</reference>
<keyword evidence="6 10" id="KW-1133">Transmembrane helix</keyword>
<keyword evidence="8 9" id="KW-0012">Acyltransferase</keyword>
<evidence type="ECO:0000256" key="6">
    <source>
        <dbReference type="ARBA" id="ARBA00022989"/>
    </source>
</evidence>
<keyword evidence="5 10" id="KW-0812">Transmembrane</keyword>
<feature type="transmembrane region" description="Helical" evidence="10">
    <location>
        <begin position="325"/>
        <end position="346"/>
    </location>
</feature>
<feature type="transmembrane region" description="Helical" evidence="10">
    <location>
        <begin position="190"/>
        <end position="208"/>
    </location>
</feature>
<comment type="subcellular location">
    <subcellularLocation>
        <location evidence="1">Cell membrane</location>
        <topology evidence="1">Multi-pass membrane protein</topology>
    </subcellularLocation>
</comment>
<dbReference type="GO" id="GO:0016746">
    <property type="term" value="F:acyltransferase activity"/>
    <property type="evidence" value="ECO:0007669"/>
    <property type="project" value="UniProtKB-KW"/>
</dbReference>
<evidence type="ECO:0000256" key="3">
    <source>
        <dbReference type="ARBA" id="ARBA00022475"/>
    </source>
</evidence>
<feature type="transmembrane region" description="Helical" evidence="10">
    <location>
        <begin position="353"/>
        <end position="370"/>
    </location>
</feature>
<evidence type="ECO:0000256" key="8">
    <source>
        <dbReference type="ARBA" id="ARBA00023315"/>
    </source>
</evidence>
<name>A0AB35U3P9_9FIRM</name>
<feature type="transmembrane region" description="Helical" evidence="10">
    <location>
        <begin position="390"/>
        <end position="409"/>
    </location>
</feature>
<dbReference type="PANTHER" id="PTHR13285">
    <property type="entry name" value="ACYLTRANSFERASE"/>
    <property type="match status" value="1"/>
</dbReference>
<dbReference type="InterPro" id="IPR024194">
    <property type="entry name" value="Ac/AlaTfrase_AlgI/DltB"/>
</dbReference>
<feature type="transmembrane region" description="Helical" evidence="10">
    <location>
        <begin position="444"/>
        <end position="462"/>
    </location>
</feature>
<feature type="transmembrane region" description="Helical" evidence="10">
    <location>
        <begin position="84"/>
        <end position="103"/>
    </location>
</feature>
<dbReference type="InterPro" id="IPR028362">
    <property type="entry name" value="AlgI"/>
</dbReference>
<dbReference type="PIRSF" id="PIRSF500217">
    <property type="entry name" value="AlgI"/>
    <property type="match status" value="1"/>
</dbReference>
<evidence type="ECO:0000313" key="11">
    <source>
        <dbReference type="EMBL" id="MDX8419470.1"/>
    </source>
</evidence>
<evidence type="ECO:0000256" key="7">
    <source>
        <dbReference type="ARBA" id="ARBA00023136"/>
    </source>
</evidence>
<dbReference type="GO" id="GO:0042121">
    <property type="term" value="P:alginic acid biosynthetic process"/>
    <property type="evidence" value="ECO:0007669"/>
    <property type="project" value="InterPro"/>
</dbReference>
<keyword evidence="7 9" id="KW-0472">Membrane</keyword>
<dbReference type="InterPro" id="IPR004299">
    <property type="entry name" value="MBOAT_fam"/>
</dbReference>
<proteinExistence type="inferred from homology"/>
<feature type="transmembrane region" description="Helical" evidence="10">
    <location>
        <begin position="38"/>
        <end position="64"/>
    </location>
</feature>
<dbReference type="Proteomes" id="UP001286174">
    <property type="component" value="Unassembled WGS sequence"/>
</dbReference>
<gene>
    <name evidence="11" type="ORF">MOZ60_05100</name>
</gene>
<evidence type="ECO:0000256" key="5">
    <source>
        <dbReference type="ARBA" id="ARBA00022692"/>
    </source>
</evidence>
<organism evidence="11 12">
    <name type="scientific">Grylomicrobium aquisgranensis</name>
    <dbReference type="NCBI Taxonomy" id="2926318"/>
    <lineage>
        <taxon>Bacteria</taxon>
        <taxon>Bacillati</taxon>
        <taxon>Bacillota</taxon>
        <taxon>Erysipelotrichia</taxon>
        <taxon>Erysipelotrichales</taxon>
        <taxon>Erysipelotrichaceae</taxon>
        <taxon>Grylomicrobium</taxon>
    </lineage>
</organism>
<feature type="transmembrane region" description="Helical" evidence="10">
    <location>
        <begin position="7"/>
        <end position="23"/>
    </location>
</feature>
<dbReference type="RefSeq" id="WP_370595885.1">
    <property type="nucleotide sequence ID" value="NZ_JALBUR010000009.1"/>
</dbReference>
<sequence>MSYNVNVYFIYFLPALMLAYQLTPKKFRWFTLLGGSAVFFWLISHELIVWCIAAALICWAAGLWMEHFQKKAVDRESRKKMKKASGRVCFAAGFLIVAALAYLKYTPFVLSNYAAITHHEITIPKLIAPIGISFYSLQAISYLLDVHWGRIKAEHNPAKVMLYLMFFATVMEGPMGRWEDEADTLFAGNPITGLSITTGGVRILWGLFKRMVISDRMNTLVNELFSVHAEYTGMMVIFSAVVVTVQLYLEFSGTIDIVIGSAQLFGVKLPENFRQPFLARNAAEFWRRWHISLGTWFKNYIFFPVSTSKLMKKWGRFGRKHCGKYLTNVVTSAIALLPVWLLNGLWHGGEWPYIMYGVYYFVILLLEVMLKPVQDKLLEKLHWSENAAGFVWFCRVRTWIIICLGETLFRCSTLAQFGHMMKELFTTPFISGFLANVMDLNLDLGDYIVILAGIIIVAIVDLRMEKDPDLLTNVPQLSTPRRWAIYYSLIIAIALLGAYGAGYDPVDLIYAGF</sequence>
<keyword evidence="4 9" id="KW-0808">Transferase</keyword>
<feature type="transmembrane region" description="Helical" evidence="10">
    <location>
        <begin position="126"/>
        <end position="148"/>
    </location>
</feature>
<keyword evidence="3 9" id="KW-1003">Cell membrane</keyword>
<dbReference type="PIRSF" id="PIRSF016636">
    <property type="entry name" value="AlgI_DltB"/>
    <property type="match status" value="1"/>
</dbReference>
<evidence type="ECO:0000256" key="9">
    <source>
        <dbReference type="PIRNR" id="PIRNR016636"/>
    </source>
</evidence>
<evidence type="ECO:0000256" key="1">
    <source>
        <dbReference type="ARBA" id="ARBA00004651"/>
    </source>
</evidence>
<accession>A0AB35U3P9</accession>
<protein>
    <submittedName>
        <fullName evidence="11">MBOAT family protein</fullName>
    </submittedName>
</protein>
<feature type="transmembrane region" description="Helical" evidence="10">
    <location>
        <begin position="483"/>
        <end position="503"/>
    </location>
</feature>